<name>A0A2Z5GAW2_9BACT</name>
<sequence length="54" mass="5797">MNDAHWLIPTGLLFPSQKSETFVGPLSSTTESGSGGFTTKAKTGLRLTEHFARS</sequence>
<organism evidence="1 2">
    <name type="scientific">Acidisarcina polymorpha</name>
    <dbReference type="NCBI Taxonomy" id="2211140"/>
    <lineage>
        <taxon>Bacteria</taxon>
        <taxon>Pseudomonadati</taxon>
        <taxon>Acidobacteriota</taxon>
        <taxon>Terriglobia</taxon>
        <taxon>Terriglobales</taxon>
        <taxon>Acidobacteriaceae</taxon>
        <taxon>Acidisarcina</taxon>
    </lineage>
</organism>
<accession>A0A2Z5GAW2</accession>
<dbReference type="KEGG" id="abas:ACPOL_6536"/>
<keyword evidence="2" id="KW-1185">Reference proteome</keyword>
<evidence type="ECO:0000313" key="1">
    <source>
        <dbReference type="EMBL" id="AXC15756.1"/>
    </source>
</evidence>
<dbReference type="Proteomes" id="UP000253606">
    <property type="component" value="Chromosome"/>
</dbReference>
<protein>
    <submittedName>
        <fullName evidence="1">Uncharacterized protein</fullName>
    </submittedName>
</protein>
<reference evidence="1 2" key="1">
    <citation type="journal article" date="2018" name="Front. Microbiol.">
        <title>Hydrolytic Capabilities as a Key to Environmental Success: Chitinolytic and Cellulolytic Acidobacteria From Acidic Sub-arctic Soils and Boreal Peatlands.</title>
        <authorList>
            <person name="Belova S.E."/>
            <person name="Ravin N.V."/>
            <person name="Pankratov T.A."/>
            <person name="Rakitin A.L."/>
            <person name="Ivanova A.A."/>
            <person name="Beletsky A.V."/>
            <person name="Mardanov A.V."/>
            <person name="Sinninghe Damste J.S."/>
            <person name="Dedysh S.N."/>
        </authorList>
    </citation>
    <scope>NUCLEOTIDE SEQUENCE [LARGE SCALE GENOMIC DNA]</scope>
    <source>
        <strain evidence="1 2">SBC82</strain>
    </source>
</reference>
<dbReference type="AlphaFoldDB" id="A0A2Z5GAW2"/>
<proteinExistence type="predicted"/>
<gene>
    <name evidence="1" type="ORF">ACPOL_6536</name>
</gene>
<evidence type="ECO:0000313" key="2">
    <source>
        <dbReference type="Proteomes" id="UP000253606"/>
    </source>
</evidence>
<dbReference type="EMBL" id="CP030840">
    <property type="protein sequence ID" value="AXC15756.1"/>
    <property type="molecule type" value="Genomic_DNA"/>
</dbReference>